<keyword evidence="1" id="KW-0812">Transmembrane</keyword>
<sequence>MIWLYLVVGALTALLVGGLQYYFRNKPQTILGATAFAVVVVLLIVKWHGVPYYQAWSFENDLRKESTFFDLLAQKSPQAFKEYIDKTKKDIIHNDSQNVIAYTSELVSSQMTKYGAQATNEAIYNQVKATIDYYNKLDAINPVLVLFLEYPNIFADKLSEKEIELVSEGPENPIPAANQNIIKSALETPQPPLPKADRIKAQMILNKIIETLSTKYGEKKVEMTFQHPDDSALDKKTAAEIIITFYQLLVERGEKDTGLVIRYISSSNR</sequence>
<gene>
    <name evidence="2" type="ORF">NCTC13292_02914</name>
</gene>
<dbReference type="OrthoDB" id="5645942at2"/>
<evidence type="ECO:0000313" key="3">
    <source>
        <dbReference type="Proteomes" id="UP000254677"/>
    </source>
</evidence>
<dbReference type="Proteomes" id="UP000254677">
    <property type="component" value="Unassembled WGS sequence"/>
</dbReference>
<name>A0A378JAI3_9GAMM</name>
<proteinExistence type="predicted"/>
<keyword evidence="3" id="KW-1185">Reference proteome</keyword>
<feature type="transmembrane region" description="Helical" evidence="1">
    <location>
        <begin position="30"/>
        <end position="49"/>
    </location>
</feature>
<dbReference type="AlphaFoldDB" id="A0A378JAI3"/>
<dbReference type="RefSeq" id="WP_115222425.1">
    <property type="nucleotide sequence ID" value="NZ_CAXYJE010000001.1"/>
</dbReference>
<accession>A0A378JAI3</accession>
<keyword evidence="1" id="KW-0472">Membrane</keyword>
<keyword evidence="1" id="KW-1133">Transmembrane helix</keyword>
<evidence type="ECO:0000313" key="2">
    <source>
        <dbReference type="EMBL" id="STX44803.1"/>
    </source>
</evidence>
<evidence type="ECO:0000256" key="1">
    <source>
        <dbReference type="SAM" id="Phobius"/>
    </source>
</evidence>
<protein>
    <submittedName>
        <fullName evidence="2">Uncharacterized protein</fullName>
    </submittedName>
</protein>
<dbReference type="EMBL" id="UGOA01000001">
    <property type="protein sequence ID" value="STX44803.1"/>
    <property type="molecule type" value="Genomic_DNA"/>
</dbReference>
<organism evidence="2 3">
    <name type="scientific">Legionella donaldsonii</name>
    <dbReference type="NCBI Taxonomy" id="45060"/>
    <lineage>
        <taxon>Bacteria</taxon>
        <taxon>Pseudomonadati</taxon>
        <taxon>Pseudomonadota</taxon>
        <taxon>Gammaproteobacteria</taxon>
        <taxon>Legionellales</taxon>
        <taxon>Legionellaceae</taxon>
        <taxon>Legionella</taxon>
    </lineage>
</organism>
<reference evidence="2 3" key="1">
    <citation type="submission" date="2018-06" db="EMBL/GenBank/DDBJ databases">
        <authorList>
            <consortium name="Pathogen Informatics"/>
            <person name="Doyle S."/>
        </authorList>
    </citation>
    <scope>NUCLEOTIDE SEQUENCE [LARGE SCALE GENOMIC DNA]</scope>
    <source>
        <strain evidence="2 3">NCTC13292</strain>
    </source>
</reference>
<feature type="transmembrane region" description="Helical" evidence="1">
    <location>
        <begin position="6"/>
        <end position="23"/>
    </location>
</feature>